<dbReference type="Gene3D" id="3.40.50.1240">
    <property type="entry name" value="Phosphoglycerate mutase-like"/>
    <property type="match status" value="1"/>
</dbReference>
<dbReference type="AlphaFoldDB" id="A0A917YZM4"/>
<dbReference type="Pfam" id="PF00300">
    <property type="entry name" value="His_Phos_1"/>
    <property type="match status" value="1"/>
</dbReference>
<keyword evidence="2" id="KW-1185">Reference proteome</keyword>
<organism evidence="1 2">
    <name type="scientific">Bowmanella pacifica</name>
    <dbReference type="NCBI Taxonomy" id="502051"/>
    <lineage>
        <taxon>Bacteria</taxon>
        <taxon>Pseudomonadati</taxon>
        <taxon>Pseudomonadota</taxon>
        <taxon>Gammaproteobacteria</taxon>
        <taxon>Alteromonadales</taxon>
        <taxon>Alteromonadaceae</taxon>
        <taxon>Bowmanella</taxon>
    </lineage>
</organism>
<name>A0A917YZM4_9ALTE</name>
<proteinExistence type="predicted"/>
<comment type="caution">
    <text evidence="1">The sequence shown here is derived from an EMBL/GenBank/DDBJ whole genome shotgun (WGS) entry which is preliminary data.</text>
</comment>
<accession>A0A917YZM4</accession>
<protein>
    <submittedName>
        <fullName evidence="1">Phosphohistidine phosphatase SixA</fullName>
    </submittedName>
</protein>
<dbReference type="RefSeq" id="WP_188694803.1">
    <property type="nucleotide sequence ID" value="NZ_BMLS01000003.1"/>
</dbReference>
<dbReference type="SUPFAM" id="SSF53254">
    <property type="entry name" value="Phosphoglycerate mutase-like"/>
    <property type="match status" value="1"/>
</dbReference>
<dbReference type="EMBL" id="BMLS01000003">
    <property type="protein sequence ID" value="GGO69973.1"/>
    <property type="molecule type" value="Genomic_DNA"/>
</dbReference>
<reference evidence="1" key="1">
    <citation type="journal article" date="2014" name="Int. J. Syst. Evol. Microbiol.">
        <title>Complete genome sequence of Corynebacterium casei LMG S-19264T (=DSM 44701T), isolated from a smear-ripened cheese.</title>
        <authorList>
            <consortium name="US DOE Joint Genome Institute (JGI-PGF)"/>
            <person name="Walter F."/>
            <person name="Albersmeier A."/>
            <person name="Kalinowski J."/>
            <person name="Ruckert C."/>
        </authorList>
    </citation>
    <scope>NUCLEOTIDE SEQUENCE</scope>
    <source>
        <strain evidence="1">CGMCC 1.7086</strain>
    </source>
</reference>
<evidence type="ECO:0000313" key="1">
    <source>
        <dbReference type="EMBL" id="GGO69973.1"/>
    </source>
</evidence>
<dbReference type="InterPro" id="IPR029033">
    <property type="entry name" value="His_PPase_superfam"/>
</dbReference>
<gene>
    <name evidence="1" type="primary">sixA</name>
    <name evidence="1" type="ORF">GCM10010982_22380</name>
</gene>
<evidence type="ECO:0000313" key="2">
    <source>
        <dbReference type="Proteomes" id="UP000606935"/>
    </source>
</evidence>
<reference evidence="1" key="2">
    <citation type="submission" date="2020-09" db="EMBL/GenBank/DDBJ databases">
        <authorList>
            <person name="Sun Q."/>
            <person name="Zhou Y."/>
        </authorList>
    </citation>
    <scope>NUCLEOTIDE SEQUENCE</scope>
    <source>
        <strain evidence="1">CGMCC 1.7086</strain>
    </source>
</reference>
<dbReference type="Proteomes" id="UP000606935">
    <property type="component" value="Unassembled WGS sequence"/>
</dbReference>
<dbReference type="InterPro" id="IPR013078">
    <property type="entry name" value="His_Pase_superF_clade-1"/>
</dbReference>
<sequence>MFRHAKSSWKYELEDVFRPLNRRGYRDAKLMAEARDYKVPDQLCCSPAIRTYSTALYYLKQYQIPISRLHLDWALYEATGEQLFTYLQQLNDSLQQVWLFGHNPGFNELIEIGTGQPMDNMVTGASLNLRWQADSWKTLARSQAALSEMTCPPKQPAQP</sequence>